<dbReference type="Pfam" id="PF09497">
    <property type="entry name" value="Med12"/>
    <property type="match status" value="1"/>
</dbReference>
<keyword evidence="4" id="KW-0804">Transcription</keyword>
<evidence type="ECO:0000256" key="2">
    <source>
        <dbReference type="ARBA" id="ARBA00010289"/>
    </source>
</evidence>
<accession>A0AAJ5YXE3</accession>
<proteinExistence type="inferred from homology"/>
<organism evidence="7 8">
    <name type="scientific">Malassezia arunalokei</name>
    <dbReference type="NCBI Taxonomy" id="1514897"/>
    <lineage>
        <taxon>Eukaryota</taxon>
        <taxon>Fungi</taxon>
        <taxon>Dikarya</taxon>
        <taxon>Basidiomycota</taxon>
        <taxon>Ustilaginomycotina</taxon>
        <taxon>Malasseziomycetes</taxon>
        <taxon>Malasseziales</taxon>
        <taxon>Malasseziaceae</taxon>
        <taxon>Malassezia</taxon>
    </lineage>
</organism>
<name>A0AAJ5YXE3_9BASI</name>
<dbReference type="GO" id="GO:0016592">
    <property type="term" value="C:mediator complex"/>
    <property type="evidence" value="ECO:0007669"/>
    <property type="project" value="InterPro"/>
</dbReference>
<evidence type="ECO:0000256" key="1">
    <source>
        <dbReference type="ARBA" id="ARBA00004123"/>
    </source>
</evidence>
<evidence type="ECO:0000313" key="7">
    <source>
        <dbReference type="EMBL" id="WFD14143.1"/>
    </source>
</evidence>
<dbReference type="GO" id="GO:0006357">
    <property type="term" value="P:regulation of transcription by RNA polymerase II"/>
    <property type="evidence" value="ECO:0007669"/>
    <property type="project" value="InterPro"/>
</dbReference>
<evidence type="ECO:0000256" key="3">
    <source>
        <dbReference type="ARBA" id="ARBA00023015"/>
    </source>
</evidence>
<comment type="subcellular location">
    <subcellularLocation>
        <location evidence="1">Nucleus</location>
    </subcellularLocation>
</comment>
<sequence length="1274" mass="140564">MARPYEEDAVWRSMREGGEPDALAVLGIPPWRPLIHHAATELGYADVHVSGCSHSVSVEELQRGWIASSPVASDTGTIRKSIYERLHHAGMLSHISDMLDHVRSSRRTGPRHIVSLPSSAPVPHGTLGDEGVLATFMRDLSDRQLPIEHVVKRAQRSVRSKRLLDLLWQAPPPDYVPIPRAVWWIRMQGALKAKEASYTRSWTYDVVEWLRELLHAPLPTGAWCERWTYATALVLALLRESLLDPFAWHMWLVQQLDCIRGARRACIAQLVAMHLPAMLTHPTISPRMVASLARLACETTWLGAQAQNLLSYCGKQCPAMLVHARPLLDDPQVLFQHVPQMDETLSMQAELLHAAVFPLLPHDATWDAAAVRILDSQLGITPMFLDYFLPREASTTAFAVRRLKILYEWACTPKRRGIHGGVHRAYTATALVRLLNECQSQRLTSSDGRLLPCPWHPPLSIQVTTLAWIDEAFGGPDSSRPTRAAARLLGALASAKLFHYMHFLQHLQCRGIIKPRHEARTSHPRLDAPELLRLLRSIPVHHLAPAQVQQRRLAIYGTRTSESHEEGIERRATQELRTLLSTYGVVLPDAAPTELPATALVPTSPRTAPPTADILDALQLRCRLPHVWLASPYVQSRIVDQFLAPALLHDVSVLSADGFAVVASVLTGMYEMEVLGRLMCALLDGHNLACVVSICHTIVVHACIFDALGMATDLVERLVPYAIAEPTAPPGMEQVVPAAGRGMAVGMARRALHAFGRLDVSVPTYAPMPQAPENPLPKACAASWFDALLTSDASSSVALYASDEAASQLLVHALDRLAQSTDFPPAVLTTYLATLAGTVGVRLDDVVHAWIRRTWCDAHAPHVSSMWTVLVLGLVRHDLVDATRLLQLVLVPFIERAPASHTGWDACMALLYTLVFTYTKQGSACSIGVVGESSWYDVSLIRTGLGCTDGLVPLLAALDTCEAPQRWACWDVLSCQVHKLHAVWLAYPDAVWRGTLALQGAHRYERVRRLIHTFMEQEPRGALLQPRMASLESPLLPPRQSLDDMFDGALAALEWHMVLQTAEALAPDVGVLLFTPHARRAPLDLLLHWDAPPHVLAMLVRYALESFVHARDESIKDAISSLAHLMYAWRLPLACDEALGVRAVEALGRLPASLDVVWRASAALGVLRVASHLAPAAWRQFLTQLPPDPLAASVAQHIRCIASLDVPPPPPLSAWHRHETVHAAPTHADPWAAPLYDTPSMPLTQWGACKTRERIPTSYEATIARPVSERSAHV</sequence>
<keyword evidence="5" id="KW-0539">Nucleus</keyword>
<feature type="domain" description="Mediator complex subunit Med12" evidence="6">
    <location>
        <begin position="134"/>
        <end position="186"/>
    </location>
</feature>
<dbReference type="AlphaFoldDB" id="A0AAJ5YXE3"/>
<evidence type="ECO:0000313" key="8">
    <source>
        <dbReference type="Proteomes" id="UP001217582"/>
    </source>
</evidence>
<reference evidence="7 8" key="1">
    <citation type="submission" date="2023-03" db="EMBL/GenBank/DDBJ databases">
        <title>Mating type loci evolution in Malassezia.</title>
        <authorList>
            <person name="Coelho M.A."/>
        </authorList>
    </citation>
    <scope>NUCLEOTIDE SEQUENCE [LARGE SCALE GENOMIC DNA]</scope>
    <source>
        <strain evidence="7 8">CBS 13387</strain>
    </source>
</reference>
<keyword evidence="8" id="KW-1185">Reference proteome</keyword>
<gene>
    <name evidence="7" type="primary">SRB8</name>
    <name evidence="7" type="ORF">MARU1_000141</name>
</gene>
<dbReference type="GO" id="GO:0003712">
    <property type="term" value="F:transcription coregulator activity"/>
    <property type="evidence" value="ECO:0007669"/>
    <property type="project" value="InterPro"/>
</dbReference>
<evidence type="ECO:0000256" key="4">
    <source>
        <dbReference type="ARBA" id="ARBA00023163"/>
    </source>
</evidence>
<keyword evidence="3" id="KW-0805">Transcription regulation</keyword>
<evidence type="ECO:0000256" key="5">
    <source>
        <dbReference type="ARBA" id="ARBA00023242"/>
    </source>
</evidence>
<protein>
    <submittedName>
        <fullName evidence="7">RNA polymerase II mediator complex subunit</fullName>
    </submittedName>
</protein>
<comment type="similarity">
    <text evidence="2">Belongs to the Mediator complex subunit 12 family.</text>
</comment>
<dbReference type="EMBL" id="CP119916">
    <property type="protein sequence ID" value="WFD14143.1"/>
    <property type="molecule type" value="Genomic_DNA"/>
</dbReference>
<evidence type="ECO:0000259" key="6">
    <source>
        <dbReference type="Pfam" id="PF09497"/>
    </source>
</evidence>
<dbReference type="InterPro" id="IPR019035">
    <property type="entry name" value="Mediator_Med12"/>
</dbReference>
<dbReference type="Proteomes" id="UP001217582">
    <property type="component" value="Chromosome 1"/>
</dbReference>